<feature type="compositionally biased region" description="Low complexity" evidence="1">
    <location>
        <begin position="128"/>
        <end position="137"/>
    </location>
</feature>
<feature type="compositionally biased region" description="Low complexity" evidence="1">
    <location>
        <begin position="147"/>
        <end position="158"/>
    </location>
</feature>
<dbReference type="InterPro" id="IPR052534">
    <property type="entry name" value="Extracell_DNA_Util/SecSys_Comp"/>
</dbReference>
<dbReference type="Proteomes" id="UP000006556">
    <property type="component" value="Chromosome"/>
</dbReference>
<evidence type="ECO:0000313" key="3">
    <source>
        <dbReference type="EMBL" id="BAF59331.1"/>
    </source>
</evidence>
<gene>
    <name evidence="3" type="ordered locus">PTH_1150</name>
</gene>
<evidence type="ECO:0000256" key="2">
    <source>
        <dbReference type="SAM" id="Phobius"/>
    </source>
</evidence>
<dbReference type="PANTHER" id="PTHR40278:SF1">
    <property type="entry name" value="DNA UTILIZATION PROTEIN HOFN"/>
    <property type="match status" value="1"/>
</dbReference>
<dbReference type="AlphaFoldDB" id="A5D358"/>
<dbReference type="STRING" id="370438.PTH_1150"/>
<evidence type="ECO:0000313" key="4">
    <source>
        <dbReference type="Proteomes" id="UP000006556"/>
    </source>
</evidence>
<accession>A5D358</accession>
<dbReference type="PANTHER" id="PTHR40278">
    <property type="entry name" value="DNA UTILIZATION PROTEIN HOFN"/>
    <property type="match status" value="1"/>
</dbReference>
<feature type="transmembrane region" description="Helical" evidence="2">
    <location>
        <begin position="25"/>
        <end position="46"/>
    </location>
</feature>
<reference evidence="4" key="1">
    <citation type="journal article" date="2008" name="Genome Res.">
        <title>The genome of Pelotomaculum thermopropionicum reveals niche-associated evolution in anaerobic microbiota.</title>
        <authorList>
            <person name="Kosaka T."/>
            <person name="Kato S."/>
            <person name="Shimoyama T."/>
            <person name="Ishii S."/>
            <person name="Abe T."/>
            <person name="Watanabe K."/>
        </authorList>
    </citation>
    <scope>NUCLEOTIDE SEQUENCE [LARGE SCALE GENOMIC DNA]</scope>
    <source>
        <strain evidence="4">DSM 13744 / JCM 10971 / SI</strain>
    </source>
</reference>
<dbReference type="KEGG" id="pth:PTH_1150"/>
<dbReference type="EMBL" id="AP009389">
    <property type="protein sequence ID" value="BAF59331.1"/>
    <property type="molecule type" value="Genomic_DNA"/>
</dbReference>
<keyword evidence="2" id="KW-0812">Transmembrane</keyword>
<dbReference type="eggNOG" id="COG3166">
    <property type="taxonomic scope" value="Bacteria"/>
</dbReference>
<organism evidence="3 4">
    <name type="scientific">Pelotomaculum thermopropionicum (strain DSM 13744 / JCM 10971 / SI)</name>
    <dbReference type="NCBI Taxonomy" id="370438"/>
    <lineage>
        <taxon>Bacteria</taxon>
        <taxon>Bacillati</taxon>
        <taxon>Bacillota</taxon>
        <taxon>Clostridia</taxon>
        <taxon>Eubacteriales</taxon>
        <taxon>Desulfotomaculaceae</taxon>
        <taxon>Pelotomaculum</taxon>
    </lineage>
</organism>
<proteinExistence type="predicted"/>
<evidence type="ECO:0000256" key="1">
    <source>
        <dbReference type="SAM" id="MobiDB-lite"/>
    </source>
</evidence>
<protein>
    <submittedName>
        <fullName evidence="3">Hypothetical membrane protein</fullName>
    </submittedName>
</protein>
<dbReference type="HOGENOM" id="CLU_1193969_0_0_9"/>
<keyword evidence="2" id="KW-1133">Transmembrane helix</keyword>
<keyword evidence="2" id="KW-0472">Membrane</keyword>
<sequence length="232" mass="24395">MDIRINLLPPEMIARHGRWRRQRRLYLAGGAGLAVLLAAHAVLFAATQLVGHNVNRLVKERQAIEGEIQAYRKFSEMKAQAEEIEKLLQKARGTPPDIKRTLAEISLRIPLNVWLTEITVGGAEGGKSPAAGAKTEGAAGGKGGQSAGAPSASGQGRAKAAPAGNAMEVTIKGWAFGHSAVAVWLEDLEKVYGLSDVQCQLSNSEKLGESFMTRFEIKAGLVSGTAGGAGGS</sequence>
<feature type="region of interest" description="Disordered" evidence="1">
    <location>
        <begin position="125"/>
        <end position="160"/>
    </location>
</feature>
<keyword evidence="4" id="KW-1185">Reference proteome</keyword>
<name>A5D358_PELTS</name>